<organism evidence="1 2">
    <name type="scientific">Sorangium cellulosum</name>
    <name type="common">Polyangium cellulosum</name>
    <dbReference type="NCBI Taxonomy" id="56"/>
    <lineage>
        <taxon>Bacteria</taxon>
        <taxon>Pseudomonadati</taxon>
        <taxon>Myxococcota</taxon>
        <taxon>Polyangia</taxon>
        <taxon>Polyangiales</taxon>
        <taxon>Polyangiaceae</taxon>
        <taxon>Sorangium</taxon>
    </lineage>
</organism>
<comment type="caution">
    <text evidence="1">The sequence shown here is derived from an EMBL/GenBank/DDBJ whole genome shotgun (WGS) entry which is preliminary data.</text>
</comment>
<dbReference type="EMBL" id="JEMA01000690">
    <property type="protein sequence ID" value="KYF67003.1"/>
    <property type="molecule type" value="Genomic_DNA"/>
</dbReference>
<evidence type="ECO:0000313" key="1">
    <source>
        <dbReference type="EMBL" id="KYF67003.1"/>
    </source>
</evidence>
<gene>
    <name evidence="1" type="ORF">BE15_38575</name>
</gene>
<evidence type="ECO:0000313" key="2">
    <source>
        <dbReference type="Proteomes" id="UP000075260"/>
    </source>
</evidence>
<sequence>MSASHYTRIELRLKVEEAGRAYLDALSHANSVEEVEALRGQWRAAEKDLLDNLRGPPAPETVQERHQRMTAELVERVRNG</sequence>
<name>A0A150QGG5_SORCE</name>
<reference evidence="1 2" key="1">
    <citation type="submission" date="2014-02" db="EMBL/GenBank/DDBJ databases">
        <title>The small core and large imbalanced accessory genome model reveals a collaborative survival strategy of Sorangium cellulosum strains in nature.</title>
        <authorList>
            <person name="Han K."/>
            <person name="Peng R."/>
            <person name="Blom J."/>
            <person name="Li Y.-Z."/>
        </authorList>
    </citation>
    <scope>NUCLEOTIDE SEQUENCE [LARGE SCALE GENOMIC DNA]</scope>
    <source>
        <strain evidence="1 2">So0008-312</strain>
    </source>
</reference>
<dbReference type="AlphaFoldDB" id="A0A150QGG5"/>
<proteinExistence type="predicted"/>
<accession>A0A150QGG5</accession>
<protein>
    <submittedName>
        <fullName evidence="1">Uncharacterized protein</fullName>
    </submittedName>
</protein>
<dbReference type="Proteomes" id="UP000075260">
    <property type="component" value="Unassembled WGS sequence"/>
</dbReference>